<proteinExistence type="predicted"/>
<dbReference type="AlphaFoldDB" id="A0A3N4LDJ0"/>
<sequence>MVPSPRGVLYGPIKDWEKGSSKVLLELGEEGGGQWRQFIFENVSNWHNILEFGERGRRALLQAGSNTENRRREWIGDEDWDIHISRQKRLGREEKEVLRVKDGPLAERAIEILTKGLAIQDASVNEHLEGFDVVYSQQAEEDSLLESITVRPMRADGSVLDGMSRRWILATPKAKKRETWGPAKEGLARAVARLVEEE</sequence>
<dbReference type="InParanoid" id="A0A3N4LDJ0"/>
<reference evidence="1 2" key="1">
    <citation type="journal article" date="2018" name="Nat. Ecol. Evol.">
        <title>Pezizomycetes genomes reveal the molecular basis of ectomycorrhizal truffle lifestyle.</title>
        <authorList>
            <person name="Murat C."/>
            <person name="Payen T."/>
            <person name="Noel B."/>
            <person name="Kuo A."/>
            <person name="Morin E."/>
            <person name="Chen J."/>
            <person name="Kohler A."/>
            <person name="Krizsan K."/>
            <person name="Balestrini R."/>
            <person name="Da Silva C."/>
            <person name="Montanini B."/>
            <person name="Hainaut M."/>
            <person name="Levati E."/>
            <person name="Barry K.W."/>
            <person name="Belfiori B."/>
            <person name="Cichocki N."/>
            <person name="Clum A."/>
            <person name="Dockter R.B."/>
            <person name="Fauchery L."/>
            <person name="Guy J."/>
            <person name="Iotti M."/>
            <person name="Le Tacon F."/>
            <person name="Lindquist E.A."/>
            <person name="Lipzen A."/>
            <person name="Malagnac F."/>
            <person name="Mello A."/>
            <person name="Molinier V."/>
            <person name="Miyauchi S."/>
            <person name="Poulain J."/>
            <person name="Riccioni C."/>
            <person name="Rubini A."/>
            <person name="Sitrit Y."/>
            <person name="Splivallo R."/>
            <person name="Traeger S."/>
            <person name="Wang M."/>
            <person name="Zifcakova L."/>
            <person name="Wipf D."/>
            <person name="Zambonelli A."/>
            <person name="Paolocci F."/>
            <person name="Nowrousian M."/>
            <person name="Ottonello S."/>
            <person name="Baldrian P."/>
            <person name="Spatafora J.W."/>
            <person name="Henrissat B."/>
            <person name="Nagy L.G."/>
            <person name="Aury J.M."/>
            <person name="Wincker P."/>
            <person name="Grigoriev I.V."/>
            <person name="Bonfante P."/>
            <person name="Martin F.M."/>
        </authorList>
    </citation>
    <scope>NUCLEOTIDE SEQUENCE [LARGE SCALE GENOMIC DNA]</scope>
    <source>
        <strain evidence="1 2">ATCC MYA-4762</strain>
    </source>
</reference>
<dbReference type="EMBL" id="ML121583">
    <property type="protein sequence ID" value="RPB19778.1"/>
    <property type="molecule type" value="Genomic_DNA"/>
</dbReference>
<evidence type="ECO:0000313" key="2">
    <source>
        <dbReference type="Proteomes" id="UP000267821"/>
    </source>
</evidence>
<keyword evidence="2" id="KW-1185">Reference proteome</keyword>
<protein>
    <submittedName>
        <fullName evidence="1">Uncharacterized protein</fullName>
    </submittedName>
</protein>
<name>A0A3N4LDJ0_9PEZI</name>
<accession>A0A3N4LDJ0</accession>
<dbReference type="Proteomes" id="UP000267821">
    <property type="component" value="Unassembled WGS sequence"/>
</dbReference>
<gene>
    <name evidence="1" type="ORF">L211DRAFT_852894</name>
</gene>
<organism evidence="1 2">
    <name type="scientific">Terfezia boudieri ATCC MYA-4762</name>
    <dbReference type="NCBI Taxonomy" id="1051890"/>
    <lineage>
        <taxon>Eukaryota</taxon>
        <taxon>Fungi</taxon>
        <taxon>Dikarya</taxon>
        <taxon>Ascomycota</taxon>
        <taxon>Pezizomycotina</taxon>
        <taxon>Pezizomycetes</taxon>
        <taxon>Pezizales</taxon>
        <taxon>Pezizaceae</taxon>
        <taxon>Terfezia</taxon>
    </lineage>
</organism>
<evidence type="ECO:0000313" key="1">
    <source>
        <dbReference type="EMBL" id="RPB19778.1"/>
    </source>
</evidence>